<accession>A0ABQ8TCP9</accession>
<gene>
    <name evidence="1" type="ORF">ANN_05256</name>
</gene>
<keyword evidence="2" id="KW-1185">Reference proteome</keyword>
<reference evidence="1 2" key="1">
    <citation type="journal article" date="2022" name="Allergy">
        <title>Genome assembly and annotation of Periplaneta americana reveal a comprehensive cockroach allergen profile.</title>
        <authorList>
            <person name="Wang L."/>
            <person name="Xiong Q."/>
            <person name="Saelim N."/>
            <person name="Wang L."/>
            <person name="Nong W."/>
            <person name="Wan A.T."/>
            <person name="Shi M."/>
            <person name="Liu X."/>
            <person name="Cao Q."/>
            <person name="Hui J.H.L."/>
            <person name="Sookrung N."/>
            <person name="Leung T.F."/>
            <person name="Tungtrongchitr A."/>
            <person name="Tsui S.K.W."/>
        </authorList>
    </citation>
    <scope>NUCLEOTIDE SEQUENCE [LARGE SCALE GENOMIC DNA]</scope>
    <source>
        <strain evidence="1">PWHHKU_190912</strain>
    </source>
</reference>
<dbReference type="EMBL" id="JAJSOF020000013">
    <property type="protein sequence ID" value="KAJ4443582.1"/>
    <property type="molecule type" value="Genomic_DNA"/>
</dbReference>
<evidence type="ECO:0000313" key="1">
    <source>
        <dbReference type="EMBL" id="KAJ4443582.1"/>
    </source>
</evidence>
<comment type="caution">
    <text evidence="1">The sequence shown here is derived from an EMBL/GenBank/DDBJ whole genome shotgun (WGS) entry which is preliminary data.</text>
</comment>
<protein>
    <submittedName>
        <fullName evidence="1">Uncharacterized protein</fullName>
    </submittedName>
</protein>
<organism evidence="1 2">
    <name type="scientific">Periplaneta americana</name>
    <name type="common">American cockroach</name>
    <name type="synonym">Blatta americana</name>
    <dbReference type="NCBI Taxonomy" id="6978"/>
    <lineage>
        <taxon>Eukaryota</taxon>
        <taxon>Metazoa</taxon>
        <taxon>Ecdysozoa</taxon>
        <taxon>Arthropoda</taxon>
        <taxon>Hexapoda</taxon>
        <taxon>Insecta</taxon>
        <taxon>Pterygota</taxon>
        <taxon>Neoptera</taxon>
        <taxon>Polyneoptera</taxon>
        <taxon>Dictyoptera</taxon>
        <taxon>Blattodea</taxon>
        <taxon>Blattoidea</taxon>
        <taxon>Blattidae</taxon>
        <taxon>Blattinae</taxon>
        <taxon>Periplaneta</taxon>
    </lineage>
</organism>
<sequence>MAGLCEGGNESPGSLKASKELRLLAFDVAERNEIPHIFNKEKIAGKKWYCTFMRRHPELIFRQPESISFARAKGFNKENFAARVACQYVPPLIIYKRSRSAKWLEDGAPTGTIVACNPESGYINKDVFVRRHIGHRHGAEGTAQHDGRHGSVLQVHEYDQDEKLDMNKAEKINMIKMKKMNMIRMKTVKMIKLKEIKMIKMKKMEMIKMKKIKMTKMKKIKMIKMKNIKMIKMKIIMMIKD</sequence>
<evidence type="ECO:0000313" key="2">
    <source>
        <dbReference type="Proteomes" id="UP001148838"/>
    </source>
</evidence>
<dbReference type="Proteomes" id="UP001148838">
    <property type="component" value="Unassembled WGS sequence"/>
</dbReference>
<name>A0ABQ8TCP9_PERAM</name>
<proteinExistence type="predicted"/>